<organism evidence="1 2">
    <name type="scientific">Providencia stuartii</name>
    <dbReference type="NCBI Taxonomy" id="588"/>
    <lineage>
        <taxon>Bacteria</taxon>
        <taxon>Pseudomonadati</taxon>
        <taxon>Pseudomonadota</taxon>
        <taxon>Gammaproteobacteria</taxon>
        <taxon>Enterobacterales</taxon>
        <taxon>Morganellaceae</taxon>
        <taxon>Providencia</taxon>
    </lineage>
</organism>
<comment type="caution">
    <text evidence="1">The sequence shown here is derived from an EMBL/GenBank/DDBJ whole genome shotgun (WGS) entry which is preliminary data.</text>
</comment>
<evidence type="ECO:0000313" key="2">
    <source>
        <dbReference type="Proteomes" id="UP000179588"/>
    </source>
</evidence>
<reference evidence="1 2" key="1">
    <citation type="submission" date="2016-03" db="EMBL/GenBank/DDBJ databases">
        <title>Genome sequence of Providencia stuartii strain, isolated from the salivary glands of larval Lucilia sericata.</title>
        <authorList>
            <person name="Yuan Y."/>
            <person name="Zhang Y."/>
            <person name="Fu S."/>
            <person name="Crippen T.L."/>
            <person name="Visi D."/>
            <person name="Benbow M.E."/>
            <person name="Allen M."/>
            <person name="Tomberlin J.K."/>
            <person name="Sze S.-H."/>
            <person name="Tarone A.M."/>
        </authorList>
    </citation>
    <scope>NUCLEOTIDE SEQUENCE [LARGE SCALE GENOMIC DNA]</scope>
    <source>
        <strain evidence="1 2">Crippen</strain>
    </source>
</reference>
<evidence type="ECO:0000313" key="1">
    <source>
        <dbReference type="EMBL" id="OHT25657.1"/>
    </source>
</evidence>
<proteinExistence type="predicted"/>
<dbReference type="RefSeq" id="WP_070925287.1">
    <property type="nucleotide sequence ID" value="NZ_CANMXG010000003.1"/>
</dbReference>
<dbReference type="OrthoDB" id="6959740at2"/>
<accession>A0A1S1HUI3</accession>
<dbReference type="AlphaFoldDB" id="A0A1S1HUI3"/>
<dbReference type="EMBL" id="LVIE01000013">
    <property type="protein sequence ID" value="OHT25657.1"/>
    <property type="molecule type" value="Genomic_DNA"/>
</dbReference>
<gene>
    <name evidence="1" type="ORF">A3Q29_12835</name>
</gene>
<sequence>MKDNKLELFFSSPMEYENLTLEVQLNWERIVEINQEQGIDNLEVELFGSDVSRGFTAKMPLDDLISILIEARDTLKKQ</sequence>
<protein>
    <submittedName>
        <fullName evidence="1">Uncharacterized protein</fullName>
    </submittedName>
</protein>
<keyword evidence="2" id="KW-1185">Reference proteome</keyword>
<name>A0A1S1HUI3_PROST</name>
<dbReference type="Proteomes" id="UP000179588">
    <property type="component" value="Unassembled WGS sequence"/>
</dbReference>